<feature type="domain" description="Histidine kinase/HSP90-like ATPase" evidence="2">
    <location>
        <begin position="63"/>
        <end position="172"/>
    </location>
</feature>
<keyword evidence="3" id="KW-0808">Transferase</keyword>
<dbReference type="InterPro" id="IPR003594">
    <property type="entry name" value="HATPase_dom"/>
</dbReference>
<keyword evidence="3" id="KW-0418">Kinase</keyword>
<keyword evidence="4" id="KW-1185">Reference proteome</keyword>
<protein>
    <submittedName>
        <fullName evidence="3">Anti-sigma regulatory factor (Ser/Thr protein kinase)</fullName>
    </submittedName>
</protein>
<dbReference type="RefSeq" id="WP_143043865.1">
    <property type="nucleotide sequence ID" value="NZ_FNDJ01000012.1"/>
</dbReference>
<accession>A0A1G8W6V8</accession>
<dbReference type="Gene3D" id="3.30.565.10">
    <property type="entry name" value="Histidine kinase-like ATPase, C-terminal domain"/>
    <property type="match status" value="1"/>
</dbReference>
<gene>
    <name evidence="3" type="ORF">SAMN05421869_11268</name>
</gene>
<organism evidence="3 4">
    <name type="scientific">Nonomuraea jiangxiensis</name>
    <dbReference type="NCBI Taxonomy" id="633440"/>
    <lineage>
        <taxon>Bacteria</taxon>
        <taxon>Bacillati</taxon>
        <taxon>Actinomycetota</taxon>
        <taxon>Actinomycetes</taxon>
        <taxon>Streptosporangiales</taxon>
        <taxon>Streptosporangiaceae</taxon>
        <taxon>Nonomuraea</taxon>
    </lineage>
</organism>
<name>A0A1G8W6V8_9ACTN</name>
<dbReference type="Proteomes" id="UP000199202">
    <property type="component" value="Unassembled WGS sequence"/>
</dbReference>
<evidence type="ECO:0000259" key="2">
    <source>
        <dbReference type="Pfam" id="PF13581"/>
    </source>
</evidence>
<dbReference type="STRING" id="633440.SAMN05421869_11268"/>
<evidence type="ECO:0000256" key="1">
    <source>
        <dbReference type="ARBA" id="ARBA00022527"/>
    </source>
</evidence>
<reference evidence="3 4" key="1">
    <citation type="submission" date="2016-10" db="EMBL/GenBank/DDBJ databases">
        <authorList>
            <person name="de Groot N.N."/>
        </authorList>
    </citation>
    <scope>NUCLEOTIDE SEQUENCE [LARGE SCALE GENOMIC DNA]</scope>
    <source>
        <strain evidence="3 4">CGMCC 4.6533</strain>
    </source>
</reference>
<dbReference type="AlphaFoldDB" id="A0A1G8W6V8"/>
<dbReference type="GO" id="GO:0004674">
    <property type="term" value="F:protein serine/threonine kinase activity"/>
    <property type="evidence" value="ECO:0007669"/>
    <property type="project" value="UniProtKB-KW"/>
</dbReference>
<evidence type="ECO:0000313" key="3">
    <source>
        <dbReference type="EMBL" id="SDJ74041.1"/>
    </source>
</evidence>
<dbReference type="SUPFAM" id="SSF55874">
    <property type="entry name" value="ATPase domain of HSP90 chaperone/DNA topoisomerase II/histidine kinase"/>
    <property type="match status" value="1"/>
</dbReference>
<dbReference type="Pfam" id="PF13581">
    <property type="entry name" value="HATPase_c_2"/>
    <property type="match status" value="1"/>
</dbReference>
<proteinExistence type="predicted"/>
<dbReference type="CDD" id="cd16936">
    <property type="entry name" value="HATPase_RsbW-like"/>
    <property type="match status" value="1"/>
</dbReference>
<dbReference type="PANTHER" id="PTHR35526:SF3">
    <property type="entry name" value="ANTI-SIGMA-F FACTOR RSBW"/>
    <property type="match status" value="1"/>
</dbReference>
<sequence>MSATHLVHAVPMDIPQPGARRGVRVTLHDAGVFRWPSSFIRRFRWFTGGGRPPPDHRATWILPDDLSSVPAGRRLIHAQLAEWHFPGDTDVAELLVDELVTNALRHAWGQPVLSLSLSDSVLRCAVADETSKVPHAQTPDSCEESGRGLQMVNMLASNWGVELTRTGKAVWFELRADQPAL</sequence>
<dbReference type="PANTHER" id="PTHR35526">
    <property type="entry name" value="ANTI-SIGMA-F FACTOR RSBW-RELATED"/>
    <property type="match status" value="1"/>
</dbReference>
<dbReference type="EMBL" id="FNDJ01000012">
    <property type="protein sequence ID" value="SDJ74041.1"/>
    <property type="molecule type" value="Genomic_DNA"/>
</dbReference>
<keyword evidence="1" id="KW-0723">Serine/threonine-protein kinase</keyword>
<dbReference type="OrthoDB" id="3534907at2"/>
<evidence type="ECO:0000313" key="4">
    <source>
        <dbReference type="Proteomes" id="UP000199202"/>
    </source>
</evidence>
<dbReference type="InterPro" id="IPR050267">
    <property type="entry name" value="Anti-sigma-factor_SerPK"/>
</dbReference>
<dbReference type="InterPro" id="IPR036890">
    <property type="entry name" value="HATPase_C_sf"/>
</dbReference>